<accession>E5AF15</accession>
<evidence type="ECO:0000313" key="1">
    <source>
        <dbReference type="EMBL" id="CBY01804.1"/>
    </source>
</evidence>
<dbReference type="Proteomes" id="UP000002668">
    <property type="component" value="Genome"/>
</dbReference>
<sequence>MLQAVAKLASFYVRVGFAKVKVTTDGVPCSHPCQEILVDTNCHDAWCGWDSIIARVNIGDSATCDFY</sequence>
<reference evidence="2" key="1">
    <citation type="journal article" date="2011" name="Nat. Commun.">
        <title>Effector diversification within compartments of the Leptosphaeria maculans genome affected by Repeat-Induced Point mutations.</title>
        <authorList>
            <person name="Rouxel T."/>
            <person name="Grandaubert J."/>
            <person name="Hane J.K."/>
            <person name="Hoede C."/>
            <person name="van de Wouw A.P."/>
            <person name="Couloux A."/>
            <person name="Dominguez V."/>
            <person name="Anthouard V."/>
            <person name="Bally P."/>
            <person name="Bourras S."/>
            <person name="Cozijnsen A.J."/>
            <person name="Ciuffetti L.M."/>
            <person name="Degrave A."/>
            <person name="Dilmaghani A."/>
            <person name="Duret L."/>
            <person name="Fudal I."/>
            <person name="Goodwin S.B."/>
            <person name="Gout L."/>
            <person name="Glaser N."/>
            <person name="Linglin J."/>
            <person name="Kema G.H.J."/>
            <person name="Lapalu N."/>
            <person name="Lawrence C.B."/>
            <person name="May K."/>
            <person name="Meyer M."/>
            <person name="Ollivier B."/>
            <person name="Poulain J."/>
            <person name="Schoch C.L."/>
            <person name="Simon A."/>
            <person name="Spatafora J.W."/>
            <person name="Stachowiak A."/>
            <person name="Turgeon B.G."/>
            <person name="Tyler B.M."/>
            <person name="Vincent D."/>
            <person name="Weissenbach J."/>
            <person name="Amselem J."/>
            <person name="Quesneville H."/>
            <person name="Oliver R.P."/>
            <person name="Wincker P."/>
            <person name="Balesdent M.-H."/>
            <person name="Howlett B.J."/>
        </authorList>
    </citation>
    <scope>NUCLEOTIDE SEQUENCE [LARGE SCALE GENOMIC DNA]</scope>
    <source>
        <strain evidence="2">JN3 / isolate v23.1.3 / race Av1-4-5-6-7-8</strain>
    </source>
</reference>
<dbReference type="AlphaFoldDB" id="E5AF15"/>
<proteinExistence type="predicted"/>
<gene>
    <name evidence="1" type="ORF">LEMA_uP005910.1</name>
</gene>
<dbReference type="EMBL" id="FP929139">
    <property type="protein sequence ID" value="CBY01804.1"/>
    <property type="molecule type" value="Genomic_DNA"/>
</dbReference>
<dbReference type="VEuPathDB" id="FungiDB:LEMA_uP005910.1"/>
<organism evidence="1 2">
    <name type="scientific">Leptosphaeria maculans (strain JN3 / isolate v23.1.3 / race Av1-4-5-6-7-8)</name>
    <name type="common">Blackleg fungus</name>
    <name type="synonym">Phoma lingam</name>
    <dbReference type="NCBI Taxonomy" id="985895"/>
    <lineage>
        <taxon>Eukaryota</taxon>
        <taxon>Fungi</taxon>
        <taxon>Dikarya</taxon>
        <taxon>Ascomycota</taxon>
        <taxon>Pezizomycotina</taxon>
        <taxon>Dothideomycetes</taxon>
        <taxon>Pleosporomycetidae</taxon>
        <taxon>Pleosporales</taxon>
        <taxon>Pleosporineae</taxon>
        <taxon>Leptosphaeriaceae</taxon>
        <taxon>Plenodomus</taxon>
        <taxon>Plenodomus lingam/Leptosphaeria maculans species complex</taxon>
    </lineage>
</organism>
<protein>
    <submittedName>
        <fullName evidence="1">Predicted protein</fullName>
    </submittedName>
</protein>
<evidence type="ECO:0000313" key="2">
    <source>
        <dbReference type="Proteomes" id="UP000002668"/>
    </source>
</evidence>
<name>E5AF15_LEPMJ</name>
<dbReference type="InParanoid" id="E5AF15"/>
<dbReference type="HOGENOM" id="CLU_2812879_0_0_1"/>
<keyword evidence="2" id="KW-1185">Reference proteome</keyword>